<dbReference type="Gene3D" id="3.40.630.30">
    <property type="match status" value="1"/>
</dbReference>
<evidence type="ECO:0000313" key="5">
    <source>
        <dbReference type="Proteomes" id="UP000769617"/>
    </source>
</evidence>
<dbReference type="InterPro" id="IPR050832">
    <property type="entry name" value="Bact_Acetyltransf"/>
</dbReference>
<sequence length="144" mass="15622">MSGIIEIREGSWAELGAQAGEIRRVVFIEEQQVPQEEEWDGRDDACRHFLALGDGTPLGTARLLPDGHIGRVAVLDAARGLGIGAALMRAAIDAAGRRGHRQVELAAQTHALAFYENLGFTAFGETFLEAGIPHRNMRLLLADH</sequence>
<dbReference type="EC" id="2.3.1.-" evidence="4"/>
<dbReference type="EMBL" id="JAHYCA010000005">
    <property type="protein sequence ID" value="MBW6392351.1"/>
    <property type="molecule type" value="Genomic_DNA"/>
</dbReference>
<keyword evidence="1 4" id="KW-0808">Transferase</keyword>
<evidence type="ECO:0000256" key="1">
    <source>
        <dbReference type="ARBA" id="ARBA00022679"/>
    </source>
</evidence>
<dbReference type="InterPro" id="IPR016181">
    <property type="entry name" value="Acyl_CoA_acyltransferase"/>
</dbReference>
<reference evidence="4 5" key="1">
    <citation type="submission" date="2021-07" db="EMBL/GenBank/DDBJ databases">
        <authorList>
            <person name="So Y."/>
        </authorList>
    </citation>
    <scope>NUCLEOTIDE SEQUENCE [LARGE SCALE GENOMIC DNA]</scope>
    <source>
        <strain evidence="4 5">Y3S6</strain>
    </source>
</reference>
<dbReference type="Proteomes" id="UP000769617">
    <property type="component" value="Unassembled WGS sequence"/>
</dbReference>
<keyword evidence="2 4" id="KW-0012">Acyltransferase</keyword>
<evidence type="ECO:0000256" key="2">
    <source>
        <dbReference type="ARBA" id="ARBA00023315"/>
    </source>
</evidence>
<dbReference type="SUPFAM" id="SSF55729">
    <property type="entry name" value="Acyl-CoA N-acyltransferases (Nat)"/>
    <property type="match status" value="1"/>
</dbReference>
<dbReference type="PANTHER" id="PTHR43877">
    <property type="entry name" value="AMINOALKYLPHOSPHONATE N-ACETYLTRANSFERASE-RELATED-RELATED"/>
    <property type="match status" value="1"/>
</dbReference>
<feature type="domain" description="N-acetyltransferase" evidence="3">
    <location>
        <begin position="5"/>
        <end position="142"/>
    </location>
</feature>
<dbReference type="CDD" id="cd04301">
    <property type="entry name" value="NAT_SF"/>
    <property type="match status" value="1"/>
</dbReference>
<proteinExistence type="predicted"/>
<dbReference type="RefSeq" id="WP_219792785.1">
    <property type="nucleotide sequence ID" value="NZ_JAHYCA010000005.1"/>
</dbReference>
<dbReference type="PROSITE" id="PS51186">
    <property type="entry name" value="GNAT"/>
    <property type="match status" value="1"/>
</dbReference>
<keyword evidence="5" id="KW-1185">Reference proteome</keyword>
<dbReference type="InterPro" id="IPR000182">
    <property type="entry name" value="GNAT_dom"/>
</dbReference>
<dbReference type="Pfam" id="PF13673">
    <property type="entry name" value="Acetyltransf_10"/>
    <property type="match status" value="1"/>
</dbReference>
<protein>
    <submittedName>
        <fullName evidence="4">GNAT family N-acetyltransferase</fullName>
        <ecNumber evidence="4">2.3.1.-</ecNumber>
    </submittedName>
</protein>
<dbReference type="GO" id="GO:0016746">
    <property type="term" value="F:acyltransferase activity"/>
    <property type="evidence" value="ECO:0007669"/>
    <property type="project" value="UniProtKB-KW"/>
</dbReference>
<accession>A0ABS6ZQJ9</accession>
<name>A0ABS6ZQJ9_9GAMM</name>
<organism evidence="4 5">
    <name type="scientific">Billgrantia antri</name>
    <dbReference type="NCBI Taxonomy" id="2846777"/>
    <lineage>
        <taxon>Bacteria</taxon>
        <taxon>Pseudomonadati</taxon>
        <taxon>Pseudomonadota</taxon>
        <taxon>Gammaproteobacteria</taxon>
        <taxon>Oceanospirillales</taxon>
        <taxon>Halomonadaceae</taxon>
        <taxon>Billgrantia</taxon>
    </lineage>
</organism>
<evidence type="ECO:0000313" key="4">
    <source>
        <dbReference type="EMBL" id="MBW6392351.1"/>
    </source>
</evidence>
<evidence type="ECO:0000259" key="3">
    <source>
        <dbReference type="PROSITE" id="PS51186"/>
    </source>
</evidence>
<gene>
    <name evidence="4" type="ORF">KPL81_14450</name>
</gene>
<comment type="caution">
    <text evidence="4">The sequence shown here is derived from an EMBL/GenBank/DDBJ whole genome shotgun (WGS) entry which is preliminary data.</text>
</comment>